<keyword evidence="3 6" id="KW-0479">Metal-binding</keyword>
<dbReference type="GO" id="GO:0030145">
    <property type="term" value="F:manganese ion binding"/>
    <property type="evidence" value="ECO:0007669"/>
    <property type="project" value="InterPro"/>
</dbReference>
<proteinExistence type="inferred from homology"/>
<dbReference type="CDD" id="cd01087">
    <property type="entry name" value="Prolidase"/>
    <property type="match status" value="1"/>
</dbReference>
<evidence type="ECO:0000256" key="3">
    <source>
        <dbReference type="ARBA" id="ARBA00022723"/>
    </source>
</evidence>
<comment type="similarity">
    <text evidence="2 6">Belongs to the peptidase M24B family.</text>
</comment>
<evidence type="ECO:0000256" key="1">
    <source>
        <dbReference type="ARBA" id="ARBA00001936"/>
    </source>
</evidence>
<dbReference type="Proteomes" id="UP000703269">
    <property type="component" value="Unassembled WGS sequence"/>
</dbReference>
<evidence type="ECO:0000256" key="5">
    <source>
        <dbReference type="ARBA" id="ARBA00023211"/>
    </source>
</evidence>
<keyword evidence="5" id="KW-0464">Manganese</keyword>
<accession>A0A9P3FZ66</accession>
<evidence type="ECO:0000313" key="9">
    <source>
        <dbReference type="Proteomes" id="UP000703269"/>
    </source>
</evidence>
<evidence type="ECO:0000313" key="8">
    <source>
        <dbReference type="EMBL" id="GJE84829.1"/>
    </source>
</evidence>
<dbReference type="InterPro" id="IPR036005">
    <property type="entry name" value="Creatinase/aminopeptidase-like"/>
</dbReference>
<dbReference type="EMBL" id="BPQB01000001">
    <property type="protein sequence ID" value="GJE84829.1"/>
    <property type="molecule type" value="Genomic_DNA"/>
</dbReference>
<dbReference type="InterPro" id="IPR001131">
    <property type="entry name" value="Peptidase_M24B_aminopep-P_CS"/>
</dbReference>
<comment type="caution">
    <text evidence="8">The sequence shown here is derived from an EMBL/GenBank/DDBJ whole genome shotgun (WGS) entry which is preliminary data.</text>
</comment>
<dbReference type="PANTHER" id="PTHR43226:SF4">
    <property type="entry name" value="XAA-PRO AMINOPEPTIDASE 3"/>
    <property type="match status" value="1"/>
</dbReference>
<dbReference type="SMART" id="SM01011">
    <property type="entry name" value="AMP_N"/>
    <property type="match status" value="1"/>
</dbReference>
<organism evidence="8 9">
    <name type="scientific">Phanerochaete sordida</name>
    <dbReference type="NCBI Taxonomy" id="48140"/>
    <lineage>
        <taxon>Eukaryota</taxon>
        <taxon>Fungi</taxon>
        <taxon>Dikarya</taxon>
        <taxon>Basidiomycota</taxon>
        <taxon>Agaricomycotina</taxon>
        <taxon>Agaricomycetes</taxon>
        <taxon>Polyporales</taxon>
        <taxon>Phanerochaetaceae</taxon>
        <taxon>Phanerochaete</taxon>
    </lineage>
</organism>
<dbReference type="PROSITE" id="PS00491">
    <property type="entry name" value="PROLINE_PEPTIDASE"/>
    <property type="match status" value="1"/>
</dbReference>
<evidence type="ECO:0000256" key="2">
    <source>
        <dbReference type="ARBA" id="ARBA00008766"/>
    </source>
</evidence>
<keyword evidence="4" id="KW-0378">Hydrolase</keyword>
<dbReference type="PANTHER" id="PTHR43226">
    <property type="entry name" value="XAA-PRO AMINOPEPTIDASE 3"/>
    <property type="match status" value="1"/>
</dbReference>
<dbReference type="Pfam" id="PF05195">
    <property type="entry name" value="AMP_N"/>
    <property type="match status" value="1"/>
</dbReference>
<dbReference type="Gene3D" id="3.40.350.10">
    <property type="entry name" value="Creatinase/prolidase N-terminal domain"/>
    <property type="match status" value="1"/>
</dbReference>
<dbReference type="GO" id="GO:0006508">
    <property type="term" value="P:proteolysis"/>
    <property type="evidence" value="ECO:0007669"/>
    <property type="project" value="TreeGrafter"/>
</dbReference>
<name>A0A9P3FZ66_9APHY</name>
<dbReference type="Gene3D" id="3.90.230.10">
    <property type="entry name" value="Creatinase/methionine aminopeptidase superfamily"/>
    <property type="match status" value="1"/>
</dbReference>
<sequence length="514" mass="57090">MSTLLRALSSRCLSKRPLRIHTRHLASEHGLKHGLKPTKFGQPLFASHPHLMNPNETTPGIPADEYERRRKALMDELPDGSVVVVVSGQVKYMSGQIFYKFRQASDFWYLTGFEEPDSAVILEKNSSSRGYRMLMFTLGKDSHREKWDGARTSPQDVLQHFKADDAYSIAAFPTVLKSVLSKCTSVLVDLPPTASLSRRGRSSTYQGLLKDLSPIARTTRVEYDTIMDSLSSKMRQPLAPKLAKIRAVKSEPEQQLMRCAADISAHAHTKTMRFTEPDMSEHAVAAHFEYLCARDGSQRPAYVPVVASGPNALIIHYTSNNQVIRKDEMILIDAGCEYNGYASDITRTFPARGTFSSAQAALYDAVLQAQKYLVTLCTESAGLSLAHIHRESVYELRKRLNKIGFNLQGPSGMSDLEHELYPHYIGHPVGIDLHESAHLDRNAPLKAGMVVTIEPGIYVPPSPIFPKEFHNIGIRIEDEILVGKDHPTVLSVAAPKEIADVEGACRGTLGLEPY</sequence>
<dbReference type="GO" id="GO:0005739">
    <property type="term" value="C:mitochondrion"/>
    <property type="evidence" value="ECO:0007669"/>
    <property type="project" value="TreeGrafter"/>
</dbReference>
<dbReference type="SUPFAM" id="SSF55920">
    <property type="entry name" value="Creatinase/aminopeptidase"/>
    <property type="match status" value="1"/>
</dbReference>
<gene>
    <name evidence="8" type="ORF">PsYK624_009050</name>
</gene>
<comment type="cofactor">
    <cofactor evidence="1">
        <name>Mn(2+)</name>
        <dbReference type="ChEBI" id="CHEBI:29035"/>
    </cofactor>
</comment>
<dbReference type="InterPro" id="IPR029149">
    <property type="entry name" value="Creatin/AminoP/Spt16_N"/>
</dbReference>
<dbReference type="GO" id="GO:0070006">
    <property type="term" value="F:metalloaminopeptidase activity"/>
    <property type="evidence" value="ECO:0007669"/>
    <property type="project" value="InterPro"/>
</dbReference>
<dbReference type="SUPFAM" id="SSF53092">
    <property type="entry name" value="Creatinase/prolidase N-terminal domain"/>
    <property type="match status" value="1"/>
</dbReference>
<evidence type="ECO:0000256" key="6">
    <source>
        <dbReference type="RuleBase" id="RU000590"/>
    </source>
</evidence>
<dbReference type="AlphaFoldDB" id="A0A9P3FZ66"/>
<reference evidence="8 9" key="1">
    <citation type="submission" date="2021-08" db="EMBL/GenBank/DDBJ databases">
        <title>Draft Genome Sequence of Phanerochaete sordida strain YK-624.</title>
        <authorList>
            <person name="Mori T."/>
            <person name="Dohra H."/>
            <person name="Suzuki T."/>
            <person name="Kawagishi H."/>
            <person name="Hirai H."/>
        </authorList>
    </citation>
    <scope>NUCLEOTIDE SEQUENCE [LARGE SCALE GENOMIC DNA]</scope>
    <source>
        <strain evidence="8 9">YK-624</strain>
    </source>
</reference>
<evidence type="ECO:0000259" key="7">
    <source>
        <dbReference type="SMART" id="SM01011"/>
    </source>
</evidence>
<dbReference type="InterPro" id="IPR007865">
    <property type="entry name" value="Aminopep_P_N"/>
</dbReference>
<dbReference type="Pfam" id="PF00557">
    <property type="entry name" value="Peptidase_M24"/>
    <property type="match status" value="1"/>
</dbReference>
<feature type="domain" description="Aminopeptidase P N-terminal" evidence="7">
    <location>
        <begin position="61"/>
        <end position="197"/>
    </location>
</feature>
<dbReference type="OrthoDB" id="4215474at2759"/>
<evidence type="ECO:0000256" key="4">
    <source>
        <dbReference type="ARBA" id="ARBA00022801"/>
    </source>
</evidence>
<dbReference type="InterPro" id="IPR052433">
    <property type="entry name" value="X-Pro_dipept-like"/>
</dbReference>
<keyword evidence="9" id="KW-1185">Reference proteome</keyword>
<protein>
    <submittedName>
        <fullName evidence="8">Peptidase M24</fullName>
    </submittedName>
</protein>
<dbReference type="InterPro" id="IPR000994">
    <property type="entry name" value="Pept_M24"/>
</dbReference>